<dbReference type="RefSeq" id="WP_184199272.1">
    <property type="nucleotide sequence ID" value="NZ_JACHGW010000003.1"/>
</dbReference>
<protein>
    <submittedName>
        <fullName evidence="2">Uncharacterized protein</fullName>
    </submittedName>
</protein>
<name>A0A7W9W7Y7_ARMRO</name>
<dbReference type="Proteomes" id="UP000520814">
    <property type="component" value="Unassembled WGS sequence"/>
</dbReference>
<accession>A0A7W9W7Y7</accession>
<comment type="caution">
    <text evidence="2">The sequence shown here is derived from an EMBL/GenBank/DDBJ whole genome shotgun (WGS) entry which is preliminary data.</text>
</comment>
<dbReference type="EMBL" id="JACHGW010000003">
    <property type="protein sequence ID" value="MBB6051721.1"/>
    <property type="molecule type" value="Genomic_DNA"/>
</dbReference>
<evidence type="ECO:0000256" key="1">
    <source>
        <dbReference type="SAM" id="MobiDB-lite"/>
    </source>
</evidence>
<evidence type="ECO:0000313" key="3">
    <source>
        <dbReference type="Proteomes" id="UP000520814"/>
    </source>
</evidence>
<sequence>MKIKPGGLALIVLVVASVIFLIARNLGAGDGSTKGVPRLSGKSVEQGK</sequence>
<reference evidence="2 3" key="1">
    <citation type="submission" date="2020-08" db="EMBL/GenBank/DDBJ databases">
        <title>Genomic Encyclopedia of Type Strains, Phase IV (KMG-IV): sequencing the most valuable type-strain genomes for metagenomic binning, comparative biology and taxonomic classification.</title>
        <authorList>
            <person name="Goeker M."/>
        </authorList>
    </citation>
    <scope>NUCLEOTIDE SEQUENCE [LARGE SCALE GENOMIC DNA]</scope>
    <source>
        <strain evidence="2 3">DSM 23562</strain>
    </source>
</reference>
<dbReference type="AlphaFoldDB" id="A0A7W9W7Y7"/>
<proteinExistence type="predicted"/>
<keyword evidence="3" id="KW-1185">Reference proteome</keyword>
<organism evidence="2 3">
    <name type="scientific">Armatimonas rosea</name>
    <dbReference type="NCBI Taxonomy" id="685828"/>
    <lineage>
        <taxon>Bacteria</taxon>
        <taxon>Bacillati</taxon>
        <taxon>Armatimonadota</taxon>
        <taxon>Armatimonadia</taxon>
        <taxon>Armatimonadales</taxon>
        <taxon>Armatimonadaceae</taxon>
        <taxon>Armatimonas</taxon>
    </lineage>
</organism>
<feature type="region of interest" description="Disordered" evidence="1">
    <location>
        <begin position="27"/>
        <end position="48"/>
    </location>
</feature>
<gene>
    <name evidence="2" type="ORF">HNQ39_003531</name>
</gene>
<evidence type="ECO:0000313" key="2">
    <source>
        <dbReference type="EMBL" id="MBB6051721.1"/>
    </source>
</evidence>